<dbReference type="Gene3D" id="3.40.50.2300">
    <property type="match status" value="1"/>
</dbReference>
<dbReference type="SMART" id="SM00331">
    <property type="entry name" value="PP2C_SIG"/>
    <property type="match status" value="1"/>
</dbReference>
<dbReference type="SMART" id="SM00448">
    <property type="entry name" value="REC"/>
    <property type="match status" value="1"/>
</dbReference>
<dbReference type="SUPFAM" id="SSF55874">
    <property type="entry name" value="ATPase domain of HSP90 chaperone/DNA topoisomerase II/histidine kinase"/>
    <property type="match status" value="1"/>
</dbReference>
<evidence type="ECO:0000313" key="5">
    <source>
        <dbReference type="Proteomes" id="UP001165395"/>
    </source>
</evidence>
<dbReference type="Pfam" id="PF13581">
    <property type="entry name" value="HATPase_c_2"/>
    <property type="match status" value="1"/>
</dbReference>
<dbReference type="InterPro" id="IPR052016">
    <property type="entry name" value="Bact_Sigma-Reg"/>
</dbReference>
<comment type="caution">
    <text evidence="4">The sequence shown here is derived from an EMBL/GenBank/DDBJ whole genome shotgun (WGS) entry which is preliminary data.</text>
</comment>
<dbReference type="SUPFAM" id="SSF81606">
    <property type="entry name" value="PP2C-like"/>
    <property type="match status" value="1"/>
</dbReference>
<reference evidence="4" key="1">
    <citation type="submission" date="2021-10" db="EMBL/GenBank/DDBJ databases">
        <title>The complete genome sequence of Leeia sp. TBRC 13508.</title>
        <authorList>
            <person name="Charoenyingcharoen P."/>
            <person name="Yukphan P."/>
        </authorList>
    </citation>
    <scope>NUCLEOTIDE SEQUENCE</scope>
    <source>
        <strain evidence="4">TBRC 13508</strain>
    </source>
</reference>
<keyword evidence="1" id="KW-0378">Hydrolase</keyword>
<name>A0ABS8D426_9NEIS</name>
<dbReference type="InterPro" id="IPR011006">
    <property type="entry name" value="CheY-like_superfamily"/>
</dbReference>
<evidence type="ECO:0000256" key="2">
    <source>
        <dbReference type="PROSITE-ProRule" id="PRU00169"/>
    </source>
</evidence>
<evidence type="ECO:0000259" key="3">
    <source>
        <dbReference type="PROSITE" id="PS50110"/>
    </source>
</evidence>
<dbReference type="RefSeq" id="WP_227178815.1">
    <property type="nucleotide sequence ID" value="NZ_JAJBZT010000002.1"/>
</dbReference>
<dbReference type="EMBL" id="JAJBZT010000002">
    <property type="protein sequence ID" value="MCB6182758.1"/>
    <property type="molecule type" value="Genomic_DNA"/>
</dbReference>
<evidence type="ECO:0000256" key="1">
    <source>
        <dbReference type="ARBA" id="ARBA00022801"/>
    </source>
</evidence>
<feature type="domain" description="Response regulatory" evidence="3">
    <location>
        <begin position="9"/>
        <end position="125"/>
    </location>
</feature>
<evidence type="ECO:0000313" key="4">
    <source>
        <dbReference type="EMBL" id="MCB6182758.1"/>
    </source>
</evidence>
<organism evidence="4 5">
    <name type="scientific">Leeia speluncae</name>
    <dbReference type="NCBI Taxonomy" id="2884804"/>
    <lineage>
        <taxon>Bacteria</taxon>
        <taxon>Pseudomonadati</taxon>
        <taxon>Pseudomonadota</taxon>
        <taxon>Betaproteobacteria</taxon>
        <taxon>Neisseriales</taxon>
        <taxon>Leeiaceae</taxon>
        <taxon>Leeia</taxon>
    </lineage>
</organism>
<feature type="modified residue" description="4-aspartylphosphate" evidence="2">
    <location>
        <position position="58"/>
    </location>
</feature>
<dbReference type="InterPro" id="IPR003594">
    <property type="entry name" value="HATPase_dom"/>
</dbReference>
<dbReference type="Pfam" id="PF07228">
    <property type="entry name" value="SpoIIE"/>
    <property type="match status" value="1"/>
</dbReference>
<dbReference type="Gene3D" id="3.60.40.10">
    <property type="entry name" value="PPM-type phosphatase domain"/>
    <property type="match status" value="1"/>
</dbReference>
<accession>A0ABS8D426</accession>
<dbReference type="InterPro" id="IPR036890">
    <property type="entry name" value="HATPase_C_sf"/>
</dbReference>
<proteinExistence type="predicted"/>
<dbReference type="Pfam" id="PF00072">
    <property type="entry name" value="Response_reg"/>
    <property type="match status" value="1"/>
</dbReference>
<dbReference type="PANTHER" id="PTHR43156:SF2">
    <property type="entry name" value="STAGE II SPORULATION PROTEIN E"/>
    <property type="match status" value="1"/>
</dbReference>
<dbReference type="InterPro" id="IPR036457">
    <property type="entry name" value="PPM-type-like_dom_sf"/>
</dbReference>
<dbReference type="PANTHER" id="PTHR43156">
    <property type="entry name" value="STAGE II SPORULATION PROTEIN E-RELATED"/>
    <property type="match status" value="1"/>
</dbReference>
<dbReference type="Gene3D" id="3.30.565.10">
    <property type="entry name" value="Histidine kinase-like ATPase, C-terminal domain"/>
    <property type="match status" value="1"/>
</dbReference>
<dbReference type="CDD" id="cd17574">
    <property type="entry name" value="REC_OmpR"/>
    <property type="match status" value="1"/>
</dbReference>
<sequence length="574" mass="63862">MQLSNVPMMILVVDDDRMIRLLLRRFLESCEHQVVEAASGEEALTLFAEANPDIVLMDMVMPGMDGIETAKQIKKMRDERWTPILFLTALDNEADLVAALSNGGDDYLTKPVNFPILRAKLSAFERSVMLNKRVHEQSIELARYQDRSREELRVAQHLMSRIVSGDKLADPFLSHWNSSAEFLSGDLMAAARTPGDVLYVMLADGVGHGLTASLNVLPVTQPFYTMTAKGFSIVEIAREINAKVRQLMPRDRFISAVLISVDMIASRIEVWNGGIPKVFVLDSSGAVKHEFNSKHLPLGILPEYMFDSKVEAYPINEDLRLIAYSDGLIEAGDEGGELFGHERLIKAITNCDVGHEVAAIQEAIVEHLQGHTHHDDISLMVLNCQRALFDEMRLKAKAEEDIVGDKLTPGWRFMLDLGPAELKRVNAIPLLIHVLDQMNVSRKQRSEVFLILTELFANALDHGLLFLDSAMKETLGGVDDYFDERAKRLHDLFEGRIKLEVAVIVEDGQNVLRLDVEDSGAGFDTTDVPDSSALIKVAHSGKGIALVRSLSKQVVFHPPGNHVTVDYVLNAVKV</sequence>
<dbReference type="SUPFAM" id="SSF52172">
    <property type="entry name" value="CheY-like"/>
    <property type="match status" value="1"/>
</dbReference>
<protein>
    <submittedName>
        <fullName evidence="4">SpoIIE family protein phosphatase</fullName>
    </submittedName>
</protein>
<dbReference type="CDD" id="cd16936">
    <property type="entry name" value="HATPase_RsbW-like"/>
    <property type="match status" value="1"/>
</dbReference>
<keyword evidence="2" id="KW-0597">Phosphoprotein</keyword>
<gene>
    <name evidence="4" type="ORF">LIN78_04215</name>
</gene>
<dbReference type="InterPro" id="IPR001789">
    <property type="entry name" value="Sig_transdc_resp-reg_receiver"/>
</dbReference>
<dbReference type="Proteomes" id="UP001165395">
    <property type="component" value="Unassembled WGS sequence"/>
</dbReference>
<dbReference type="PROSITE" id="PS50110">
    <property type="entry name" value="RESPONSE_REGULATORY"/>
    <property type="match status" value="1"/>
</dbReference>
<keyword evidence="5" id="KW-1185">Reference proteome</keyword>
<dbReference type="InterPro" id="IPR001932">
    <property type="entry name" value="PPM-type_phosphatase-like_dom"/>
</dbReference>